<dbReference type="GO" id="GO:0003723">
    <property type="term" value="F:RNA binding"/>
    <property type="evidence" value="ECO:0007669"/>
    <property type="project" value="UniProtKB-KW"/>
</dbReference>
<proteinExistence type="inferred from homology"/>
<comment type="subcellular location">
    <subcellularLocation>
        <location evidence="1">Nucleus</location>
    </subcellularLocation>
</comment>
<dbReference type="PANTHER" id="PTHR45922:SF1">
    <property type="entry name" value="CLEAVAGE AND POLYADENYLATION SPECIFICITY FACTOR SUBUNIT 2"/>
    <property type="match status" value="1"/>
</dbReference>
<feature type="region of interest" description="Disordered" evidence="2">
    <location>
        <begin position="589"/>
        <end position="630"/>
    </location>
</feature>
<protein>
    <recommendedName>
        <fullName evidence="1">Cleavage and polyadenylation specificity factor subunit 2</fullName>
    </recommendedName>
    <alternativeName>
        <fullName evidence="1">Cleavage and polyadenylation specificity factor 100 kDa subunit</fullName>
    </alternativeName>
</protein>
<evidence type="ECO:0000313" key="4">
    <source>
        <dbReference type="EMBL" id="CAJ0586897.1"/>
    </source>
</evidence>
<name>A0AA36GIL0_9BILA</name>
<dbReference type="Pfam" id="PF16661">
    <property type="entry name" value="Lactamase_B_6"/>
    <property type="match status" value="1"/>
</dbReference>
<sequence>MSGKQNIRLLPLAGAAGDDGPYCFLLMIDDCKILLDCGWDDRFDLKYIDEIMKYCYSIDAVLLSHSDRAHLGALPLLVKKGLRCPIYATVPVANLGKLVMYDWMNSHHNIEEFDVFNLDEIDAAWKSIIPINYNQRINLAHRNVICRAFNSGHSLGGAYWRITKTGEEAIIYAVAFNHRKEWHLNAMTYDFYRPHLFIMDSTNSLYTAPRRKQRDESLVKKIVDTATNGGEVMIVTDTAGRSLEIAFFLDSCWSAINDLKTTSLVLMSNVAASVVDHAKMHIDWMNKTVAERFETTAQNPFKFKHVHLVHRLQDLDRLRSPKVVLCSQMDMESGYSYELFSNFVADPRNALVLTSRPRANTIGHYFYQLAQDGAAGASRTFNIRKRIFLDGPELEEHRQRAAQKHAVEQEKRLEKFRKEQRLYVGASSSDESEDEEEIAKAVDKYIIETDVRNRKRKRKHEVRKHTQTVIPGISVKLIEESQFVEKPKEVSEDEEIEAEVEEIRKSKSRRVATDDIEMQNWDNPFDLYFRHHVLVYYGMGKSDVKKKKRAGFPMFSFDNDKRKMNTSDYGEPINPEIFQEKQRNDMFVPAPMQRPDEKPDEDKKPTIKDEETDGDESDKPLLGFTDDDWPTKCIEEQEEVQMCFVILYSE</sequence>
<dbReference type="InterPro" id="IPR022712">
    <property type="entry name" value="Beta_Casp"/>
</dbReference>
<keyword evidence="1" id="KW-0694">RNA-binding</keyword>
<reference evidence="4" key="1">
    <citation type="submission" date="2023-06" db="EMBL/GenBank/DDBJ databases">
        <authorList>
            <person name="Delattre M."/>
        </authorList>
    </citation>
    <scope>NUCLEOTIDE SEQUENCE</scope>
    <source>
        <strain evidence="4">AF72</strain>
    </source>
</reference>
<evidence type="ECO:0000256" key="2">
    <source>
        <dbReference type="SAM" id="MobiDB-lite"/>
    </source>
</evidence>
<keyword evidence="5" id="KW-1185">Reference proteome</keyword>
<dbReference type="Pfam" id="PF10996">
    <property type="entry name" value="Beta-Casp"/>
    <property type="match status" value="1"/>
</dbReference>
<dbReference type="InterPro" id="IPR001279">
    <property type="entry name" value="Metallo-B-lactamas"/>
</dbReference>
<dbReference type="GO" id="GO:0005847">
    <property type="term" value="C:mRNA cleavage and polyadenylation specificity factor complex"/>
    <property type="evidence" value="ECO:0007669"/>
    <property type="project" value="InterPro"/>
</dbReference>
<dbReference type="AlphaFoldDB" id="A0AA36GIL0"/>
<dbReference type="PANTHER" id="PTHR45922">
    <property type="entry name" value="CLEAVAGE AND POLYADENYLATION SPECIFICITY FACTOR SUBUNIT 2"/>
    <property type="match status" value="1"/>
</dbReference>
<feature type="compositionally biased region" description="Basic and acidic residues" evidence="2">
    <location>
        <begin position="594"/>
        <end position="609"/>
    </location>
</feature>
<feature type="non-terminal residue" evidence="4">
    <location>
        <position position="650"/>
    </location>
</feature>
<comment type="caution">
    <text evidence="4">The sequence shown here is derived from an EMBL/GenBank/DDBJ whole genome shotgun (WGS) entry which is preliminary data.</text>
</comment>
<keyword evidence="1" id="KW-0507">mRNA processing</keyword>
<gene>
    <name evidence="4" type="ORF">MSPICULIGERA_LOCUS24879</name>
</gene>
<dbReference type="Proteomes" id="UP001177023">
    <property type="component" value="Unassembled WGS sequence"/>
</dbReference>
<dbReference type="SMART" id="SM01027">
    <property type="entry name" value="Beta-Casp"/>
    <property type="match status" value="1"/>
</dbReference>
<dbReference type="CDD" id="cd16293">
    <property type="entry name" value="CPSF2-like_MBL-fold"/>
    <property type="match status" value="1"/>
</dbReference>
<dbReference type="InterPro" id="IPR036866">
    <property type="entry name" value="RibonucZ/Hydroxyglut_hydro"/>
</dbReference>
<dbReference type="InterPro" id="IPR027075">
    <property type="entry name" value="CPSF2"/>
</dbReference>
<dbReference type="GO" id="GO:0006398">
    <property type="term" value="P:mRNA 3'-end processing by stem-loop binding and cleavage"/>
    <property type="evidence" value="ECO:0007669"/>
    <property type="project" value="InterPro"/>
</dbReference>
<dbReference type="InterPro" id="IPR035639">
    <property type="entry name" value="CPSF2_MBL"/>
</dbReference>
<evidence type="ECO:0000259" key="3">
    <source>
        <dbReference type="SMART" id="SM01027"/>
    </source>
</evidence>
<dbReference type="Gene3D" id="3.60.15.10">
    <property type="entry name" value="Ribonuclease Z/Hydroxyacylglutathione hydrolase-like"/>
    <property type="match status" value="1"/>
</dbReference>
<accession>A0AA36GIL0</accession>
<evidence type="ECO:0000256" key="1">
    <source>
        <dbReference type="RuleBase" id="RU365006"/>
    </source>
</evidence>
<evidence type="ECO:0000313" key="5">
    <source>
        <dbReference type="Proteomes" id="UP001177023"/>
    </source>
</evidence>
<dbReference type="EMBL" id="CATQJA010002709">
    <property type="protein sequence ID" value="CAJ0586897.1"/>
    <property type="molecule type" value="Genomic_DNA"/>
</dbReference>
<organism evidence="4 5">
    <name type="scientific">Mesorhabditis spiculigera</name>
    <dbReference type="NCBI Taxonomy" id="96644"/>
    <lineage>
        <taxon>Eukaryota</taxon>
        <taxon>Metazoa</taxon>
        <taxon>Ecdysozoa</taxon>
        <taxon>Nematoda</taxon>
        <taxon>Chromadorea</taxon>
        <taxon>Rhabditida</taxon>
        <taxon>Rhabditina</taxon>
        <taxon>Rhabditomorpha</taxon>
        <taxon>Rhabditoidea</taxon>
        <taxon>Rhabditidae</taxon>
        <taxon>Mesorhabditinae</taxon>
        <taxon>Mesorhabditis</taxon>
    </lineage>
</organism>
<comment type="similarity">
    <text evidence="1">Belongs to the metallo-beta-lactamase superfamily. RNA-metabolizing metallo-beta-lactamase-like family. CPSF2/YSH1 subfamily.</text>
</comment>
<feature type="domain" description="Beta-Casp" evidence="3">
    <location>
        <begin position="242"/>
        <end position="366"/>
    </location>
</feature>
<keyword evidence="1" id="KW-0539">Nucleus</keyword>
<dbReference type="SUPFAM" id="SSF56281">
    <property type="entry name" value="Metallo-hydrolase/oxidoreductase"/>
    <property type="match status" value="1"/>
</dbReference>